<feature type="domain" description="Macroglobulin" evidence="8">
    <location>
        <begin position="149"/>
        <end position="240"/>
    </location>
</feature>
<evidence type="ECO:0000313" key="11">
    <source>
        <dbReference type="Proteomes" id="UP001381693"/>
    </source>
</evidence>
<dbReference type="Pfam" id="PF17791">
    <property type="entry name" value="MG3"/>
    <property type="match status" value="1"/>
</dbReference>
<evidence type="ECO:0000256" key="5">
    <source>
        <dbReference type="ARBA" id="ARBA00063781"/>
    </source>
</evidence>
<sequence length="325" mass="35916">MSGTGHGGPVGWSPTDTGPNPPLWCPATAVNPPRKQLKLSLLGRGAICRPRECEARRILRPNRDYKVVVAMHNTTEPVQITVEVGGQVDGGGSILNRQTADLQPHSSQILQFQIGDLGPGLYNLTVIGSGGLTFFNTTALEYVHKSYSVFIQTDKSIYKPGDLMQFRVIVVNPLLRPSVTGAIDVFIKDGAGNQVKQWKRVFTNKGVWSGELQLAEEPVLGLWNITVDVLGQTTSQTFEVAYYVLPKFEVNVDLPDYATFDQKTITATIRAKYTYGRPVKGEVTLQVTPTYKYGYLQAPYDDPIRVVKQMKGKTDITIDLESDLR</sequence>
<name>A0AAN8XQ30_HALRR</name>
<keyword evidence="11" id="KW-1185">Reference proteome</keyword>
<dbReference type="AlphaFoldDB" id="A0AAN8XQ30"/>
<gene>
    <name evidence="10" type="ORF">SK128_025978</name>
</gene>
<evidence type="ECO:0000256" key="1">
    <source>
        <dbReference type="ARBA" id="ARBA00022729"/>
    </source>
</evidence>
<comment type="subunit">
    <text evidence="5">Heterodimer of a TEP1-N chain and an TEP1-C chain non-covalently linked. Forms a complex composed of TEP1-N and TEP1-C heterodimer, LRIM1 and APL1C; the interaction stabilizes TEP1-N and TEP1-C heterodimer, prevents its binding to tissues while circulating in the hemolymph and protects the thioester bond from hydrolysis. Mature TEP1 and to a lesser extent full-length TEP1 interact with SPCLIP1; the interaction is induced by microbial infection.</text>
</comment>
<keyword evidence="1" id="KW-0732">Signal</keyword>
<evidence type="ECO:0000256" key="4">
    <source>
        <dbReference type="ARBA" id="ARBA00057615"/>
    </source>
</evidence>
<protein>
    <recommendedName>
        <fullName evidence="6">TEP1-F</fullName>
    </recommendedName>
</protein>
<dbReference type="PANTHER" id="PTHR11412">
    <property type="entry name" value="MACROGLOBULIN / COMPLEMENT"/>
    <property type="match status" value="1"/>
</dbReference>
<dbReference type="Gene3D" id="2.60.40.1940">
    <property type="match status" value="1"/>
</dbReference>
<feature type="compositionally biased region" description="Gly residues" evidence="7">
    <location>
        <begin position="1"/>
        <end position="10"/>
    </location>
</feature>
<evidence type="ECO:0000256" key="6">
    <source>
        <dbReference type="ARBA" id="ARBA00078071"/>
    </source>
</evidence>
<evidence type="ECO:0000259" key="8">
    <source>
        <dbReference type="Pfam" id="PF01835"/>
    </source>
</evidence>
<accession>A0AAN8XQ30</accession>
<comment type="function">
    <text evidence="4">Binds covalently through a thioester bond to the pathogen surface resulting in pathogen clearance.</text>
</comment>
<dbReference type="InterPro" id="IPR050473">
    <property type="entry name" value="A2M/Complement_sys"/>
</dbReference>
<dbReference type="EMBL" id="JAXCGZ010000677">
    <property type="protein sequence ID" value="KAK7085668.1"/>
    <property type="molecule type" value="Genomic_DNA"/>
</dbReference>
<dbReference type="Pfam" id="PF01835">
    <property type="entry name" value="MG2"/>
    <property type="match status" value="1"/>
</dbReference>
<evidence type="ECO:0000256" key="2">
    <source>
        <dbReference type="ARBA" id="ARBA00022966"/>
    </source>
</evidence>
<dbReference type="InterPro" id="IPR002890">
    <property type="entry name" value="MG2"/>
</dbReference>
<dbReference type="FunFam" id="2.60.40.1930:FF:000001">
    <property type="entry name" value="CD109 isoform 3"/>
    <property type="match status" value="1"/>
</dbReference>
<organism evidence="10 11">
    <name type="scientific">Halocaridina rubra</name>
    <name type="common">Hawaiian red shrimp</name>
    <dbReference type="NCBI Taxonomy" id="373956"/>
    <lineage>
        <taxon>Eukaryota</taxon>
        <taxon>Metazoa</taxon>
        <taxon>Ecdysozoa</taxon>
        <taxon>Arthropoda</taxon>
        <taxon>Crustacea</taxon>
        <taxon>Multicrustacea</taxon>
        <taxon>Malacostraca</taxon>
        <taxon>Eumalacostraca</taxon>
        <taxon>Eucarida</taxon>
        <taxon>Decapoda</taxon>
        <taxon>Pleocyemata</taxon>
        <taxon>Caridea</taxon>
        <taxon>Atyoidea</taxon>
        <taxon>Atyidae</taxon>
        <taxon>Halocaridina</taxon>
    </lineage>
</organism>
<keyword evidence="3" id="KW-0325">Glycoprotein</keyword>
<dbReference type="PANTHER" id="PTHR11412:SF136">
    <property type="entry name" value="CD109 ANTIGEN"/>
    <property type="match status" value="1"/>
</dbReference>
<dbReference type="Gene3D" id="2.60.40.1930">
    <property type="match status" value="1"/>
</dbReference>
<reference evidence="10 11" key="1">
    <citation type="submission" date="2023-11" db="EMBL/GenBank/DDBJ databases">
        <title>Halocaridina rubra genome assembly.</title>
        <authorList>
            <person name="Smith C."/>
        </authorList>
    </citation>
    <scope>NUCLEOTIDE SEQUENCE [LARGE SCALE GENOMIC DNA]</scope>
    <source>
        <strain evidence="10">EP-1</strain>
        <tissue evidence="10">Whole</tissue>
    </source>
</reference>
<dbReference type="InterPro" id="IPR041555">
    <property type="entry name" value="MG3"/>
</dbReference>
<keyword evidence="2" id="KW-0882">Thioester bond</keyword>
<feature type="region of interest" description="Disordered" evidence="7">
    <location>
        <begin position="1"/>
        <end position="20"/>
    </location>
</feature>
<feature type="domain" description="Macroglobulin" evidence="9">
    <location>
        <begin position="243"/>
        <end position="319"/>
    </location>
</feature>
<dbReference type="Proteomes" id="UP001381693">
    <property type="component" value="Unassembled WGS sequence"/>
</dbReference>
<evidence type="ECO:0000256" key="7">
    <source>
        <dbReference type="SAM" id="MobiDB-lite"/>
    </source>
</evidence>
<proteinExistence type="predicted"/>
<feature type="non-terminal residue" evidence="10">
    <location>
        <position position="325"/>
    </location>
</feature>
<evidence type="ECO:0000259" key="9">
    <source>
        <dbReference type="Pfam" id="PF17791"/>
    </source>
</evidence>
<evidence type="ECO:0000256" key="3">
    <source>
        <dbReference type="ARBA" id="ARBA00023180"/>
    </source>
</evidence>
<dbReference type="GO" id="GO:0004866">
    <property type="term" value="F:endopeptidase inhibitor activity"/>
    <property type="evidence" value="ECO:0007669"/>
    <property type="project" value="InterPro"/>
</dbReference>
<comment type="caution">
    <text evidence="10">The sequence shown here is derived from an EMBL/GenBank/DDBJ whole genome shotgun (WGS) entry which is preliminary data.</text>
</comment>
<evidence type="ECO:0000313" key="10">
    <source>
        <dbReference type="EMBL" id="KAK7085668.1"/>
    </source>
</evidence>
<dbReference type="Gene3D" id="2.60.40.2950">
    <property type="match status" value="1"/>
</dbReference>